<dbReference type="AlphaFoldDB" id="V9DD06"/>
<protein>
    <submittedName>
        <fullName evidence="2">Uncharacterized protein</fullName>
    </submittedName>
</protein>
<dbReference type="OrthoDB" id="4157426at2759"/>
<dbReference type="GeneID" id="19982055"/>
<dbReference type="HOGENOM" id="CLU_1077706_0_0_1"/>
<feature type="compositionally biased region" description="Acidic residues" evidence="1">
    <location>
        <begin position="191"/>
        <end position="206"/>
    </location>
</feature>
<proteinExistence type="predicted"/>
<feature type="region of interest" description="Disordered" evidence="1">
    <location>
        <begin position="181"/>
        <end position="215"/>
    </location>
</feature>
<name>V9DD06_9EURO</name>
<evidence type="ECO:0000256" key="1">
    <source>
        <dbReference type="SAM" id="MobiDB-lite"/>
    </source>
</evidence>
<reference evidence="2 3" key="1">
    <citation type="submission" date="2013-03" db="EMBL/GenBank/DDBJ databases">
        <title>The Genome Sequence of Cladophialophora carrionii CBS 160.54.</title>
        <authorList>
            <consortium name="The Broad Institute Genomics Platform"/>
            <person name="Cuomo C."/>
            <person name="de Hoog S."/>
            <person name="Gorbushina A."/>
            <person name="Walker B."/>
            <person name="Young S.K."/>
            <person name="Zeng Q."/>
            <person name="Gargeya S."/>
            <person name="Fitzgerald M."/>
            <person name="Haas B."/>
            <person name="Abouelleil A."/>
            <person name="Allen A.W."/>
            <person name="Alvarado L."/>
            <person name="Arachchi H.M."/>
            <person name="Berlin A.M."/>
            <person name="Chapman S.B."/>
            <person name="Gainer-Dewar J."/>
            <person name="Goldberg J."/>
            <person name="Griggs A."/>
            <person name="Gujja S."/>
            <person name="Hansen M."/>
            <person name="Howarth C."/>
            <person name="Imamovic A."/>
            <person name="Ireland A."/>
            <person name="Larimer J."/>
            <person name="McCowan C."/>
            <person name="Murphy C."/>
            <person name="Pearson M."/>
            <person name="Poon T.W."/>
            <person name="Priest M."/>
            <person name="Roberts A."/>
            <person name="Saif S."/>
            <person name="Shea T."/>
            <person name="Sisk P."/>
            <person name="Sykes S."/>
            <person name="Wortman J."/>
            <person name="Nusbaum C."/>
            <person name="Birren B."/>
        </authorList>
    </citation>
    <scope>NUCLEOTIDE SEQUENCE [LARGE SCALE GENOMIC DNA]</scope>
    <source>
        <strain evidence="2 3">CBS 160.54</strain>
    </source>
</reference>
<sequence length="258" mass="29672">MDYLENSRPWRRYHYLERLDIPQELLNATELLLAAGSTIADSSEARDKMVKLLAGFLNTGNVFMADLTLEAFAHRRRYLQKLAQRHLPRHFWHRNGVRPDRVLDEKAFEVVHALSKAGANIPSAFYKRSRGHFLSRVWEPRLQEISRKRAQLSEEEIAGFESVGVKVEIDDTDILQGVQFDDEAQSHDEGQADDDDQLDDDQEGQQDGDYNGQTIEGIDDIEVAEILTEPARVNGLEDYDVWFKMIGRPDHRLASEHD</sequence>
<organism evidence="2 3">
    <name type="scientific">Cladophialophora carrionii CBS 160.54</name>
    <dbReference type="NCBI Taxonomy" id="1279043"/>
    <lineage>
        <taxon>Eukaryota</taxon>
        <taxon>Fungi</taxon>
        <taxon>Dikarya</taxon>
        <taxon>Ascomycota</taxon>
        <taxon>Pezizomycotina</taxon>
        <taxon>Eurotiomycetes</taxon>
        <taxon>Chaetothyriomycetidae</taxon>
        <taxon>Chaetothyriales</taxon>
        <taxon>Herpotrichiellaceae</taxon>
        <taxon>Cladophialophora</taxon>
    </lineage>
</organism>
<gene>
    <name evidence="2" type="ORF">G647_03562</name>
</gene>
<dbReference type="Proteomes" id="UP000030678">
    <property type="component" value="Unassembled WGS sequence"/>
</dbReference>
<dbReference type="VEuPathDB" id="FungiDB:G647_03562"/>
<evidence type="ECO:0000313" key="3">
    <source>
        <dbReference type="Proteomes" id="UP000030678"/>
    </source>
</evidence>
<dbReference type="RefSeq" id="XP_008726129.1">
    <property type="nucleotide sequence ID" value="XM_008727907.1"/>
</dbReference>
<accession>V9DD06</accession>
<evidence type="ECO:0000313" key="2">
    <source>
        <dbReference type="EMBL" id="ETI24193.1"/>
    </source>
</evidence>
<dbReference type="EMBL" id="KB822704">
    <property type="protein sequence ID" value="ETI24193.1"/>
    <property type="molecule type" value="Genomic_DNA"/>
</dbReference>